<feature type="compositionally biased region" description="Basic residues" evidence="5">
    <location>
        <begin position="588"/>
        <end position="599"/>
    </location>
</feature>
<feature type="compositionally biased region" description="Low complexity" evidence="5">
    <location>
        <begin position="540"/>
        <end position="554"/>
    </location>
</feature>
<evidence type="ECO:0000256" key="6">
    <source>
        <dbReference type="SAM" id="Phobius"/>
    </source>
</evidence>
<evidence type="ECO:0000256" key="3">
    <source>
        <dbReference type="ARBA" id="ARBA00022989"/>
    </source>
</evidence>
<evidence type="ECO:0000256" key="4">
    <source>
        <dbReference type="ARBA" id="ARBA00023136"/>
    </source>
</evidence>
<dbReference type="GO" id="GO:0071944">
    <property type="term" value="C:cell periphery"/>
    <property type="evidence" value="ECO:0007669"/>
    <property type="project" value="UniProtKB-ARBA"/>
</dbReference>
<feature type="compositionally biased region" description="Low complexity" evidence="5">
    <location>
        <begin position="83"/>
        <end position="101"/>
    </location>
</feature>
<dbReference type="EMBL" id="LT795055">
    <property type="protein sequence ID" value="SJX60937.1"/>
    <property type="molecule type" value="Genomic_DNA"/>
</dbReference>
<feature type="compositionally biased region" description="Pro residues" evidence="5">
    <location>
        <begin position="642"/>
        <end position="651"/>
    </location>
</feature>
<keyword evidence="2 6" id="KW-0812">Transmembrane</keyword>
<feature type="compositionally biased region" description="Low complexity" evidence="5">
    <location>
        <begin position="177"/>
        <end position="232"/>
    </location>
</feature>
<keyword evidence="4 6" id="KW-0472">Membrane</keyword>
<dbReference type="GO" id="GO:0016020">
    <property type="term" value="C:membrane"/>
    <property type="evidence" value="ECO:0007669"/>
    <property type="project" value="UniProtKB-SubCell"/>
</dbReference>
<sequence length="651" mass="67374">MYRLSTAMRLIGWVAVLSMMMMASGTVEGRRVTDGEPRDLFDQVVQSLASKYLPGYQAAAGEPGARVQWSVHPLPRKRQLNLSPSSSSSEDDAPSGSALAGLLGGISGGEGGGGGGGNAIPASVLAAAANPAATASAGGAGQASAALPTAVSASSADRSASASASASNASPPPPASSPSAAPSSTPLLPLSKLITSTPLPSSSPSNTVSSSSSTTSTLPTTTSTTTPSPSHALSLLSPKHKMFPLVVAGLAAAGLLALMLLIAIARCIAHDQLRRDNLRKSYAFDASPSKRCEDRFTSAAGLGAARSVRRTHDSSVLIEVGDEVFAVPAHLADSYRESVLREKRSRSDLTAVEDGGLFGSVKPKHLSDGGPDGDEEQARAAYDSMLAGAGVGRSLSQRLGDKLRALTASAPVVEEERGQRGAYSFHSAHQQAGAMRQADLGVRLPVVTTGAAGWAITQRQTSLGAPAPAQPKTPSTQACGTAQVLQRTSLPHPAPLKQPRKPAPKLELSLLTEKLADLEKQSQPSSRKLPAEARLTRPPTGTSAAGTFGGSLTSDPSELSVPGAFPERTKSLHRNKSRPLLDAEGSFRHRPAARAKTHVQPRLERKQSSVALASPTRWAHERQANVVVHPERPQPAATLRPLPVPPPFTSK</sequence>
<dbReference type="Proteomes" id="UP000239563">
    <property type="component" value="Chromosome II"/>
</dbReference>
<evidence type="ECO:0000256" key="2">
    <source>
        <dbReference type="ARBA" id="ARBA00022692"/>
    </source>
</evidence>
<reference evidence="8 9" key="1">
    <citation type="submission" date="2017-02" db="EMBL/GenBank/DDBJ databases">
        <authorList>
            <person name="Peterson S.W."/>
        </authorList>
    </citation>
    <scope>NUCLEOTIDE SEQUENCE [LARGE SCALE GENOMIC DNA]</scope>
    <source>
        <strain evidence="8 9">SRS1_H2-8</strain>
    </source>
</reference>
<comment type="subcellular location">
    <subcellularLocation>
        <location evidence="1">Membrane</location>
        <topology evidence="1">Single-pass membrane protein</topology>
    </subcellularLocation>
</comment>
<dbReference type="AlphaFoldDB" id="A0A2N8U793"/>
<feature type="region of interest" description="Disordered" evidence="5">
    <location>
        <begin position="78"/>
        <end position="101"/>
    </location>
</feature>
<proteinExistence type="predicted"/>
<feature type="signal peptide" evidence="7">
    <location>
        <begin position="1"/>
        <end position="29"/>
    </location>
</feature>
<keyword evidence="7" id="KW-0732">Signal</keyword>
<evidence type="ECO:0000313" key="8">
    <source>
        <dbReference type="EMBL" id="SJX60937.1"/>
    </source>
</evidence>
<evidence type="ECO:0000256" key="5">
    <source>
        <dbReference type="SAM" id="MobiDB-lite"/>
    </source>
</evidence>
<gene>
    <name evidence="8" type="ORF">SRS1_12163</name>
</gene>
<feature type="chain" id="PRO_5014815482" evidence="7">
    <location>
        <begin position="30"/>
        <end position="651"/>
    </location>
</feature>
<feature type="region of interest" description="Disordered" evidence="5">
    <location>
        <begin position="517"/>
        <end position="651"/>
    </location>
</feature>
<accession>A0A2N8U793</accession>
<evidence type="ECO:0000256" key="7">
    <source>
        <dbReference type="SAM" id="SignalP"/>
    </source>
</evidence>
<feature type="region of interest" description="Disordered" evidence="5">
    <location>
        <begin position="162"/>
        <end position="232"/>
    </location>
</feature>
<evidence type="ECO:0000256" key="1">
    <source>
        <dbReference type="ARBA" id="ARBA00004167"/>
    </source>
</evidence>
<protein>
    <submittedName>
        <fullName evidence="8">Uncharacterized protein</fullName>
    </submittedName>
</protein>
<keyword evidence="3 6" id="KW-1133">Transmembrane helix</keyword>
<feature type="transmembrane region" description="Helical" evidence="6">
    <location>
        <begin position="242"/>
        <end position="269"/>
    </location>
</feature>
<name>A0A2N8U793_9BASI</name>
<dbReference type="PANTHER" id="PTHR15549">
    <property type="entry name" value="PAIRED IMMUNOGLOBULIN-LIKE TYPE 2 RECEPTOR"/>
    <property type="match status" value="1"/>
</dbReference>
<evidence type="ECO:0000313" key="9">
    <source>
        <dbReference type="Proteomes" id="UP000239563"/>
    </source>
</evidence>
<dbReference type="InterPro" id="IPR051694">
    <property type="entry name" value="Immunoregulatory_rcpt-like"/>
</dbReference>
<organism evidence="8 9">
    <name type="scientific">Sporisorium reilianum f. sp. reilianum</name>
    <dbReference type="NCBI Taxonomy" id="72559"/>
    <lineage>
        <taxon>Eukaryota</taxon>
        <taxon>Fungi</taxon>
        <taxon>Dikarya</taxon>
        <taxon>Basidiomycota</taxon>
        <taxon>Ustilaginomycotina</taxon>
        <taxon>Ustilaginomycetes</taxon>
        <taxon>Ustilaginales</taxon>
        <taxon>Ustilaginaceae</taxon>
        <taxon>Sporisorium</taxon>
    </lineage>
</organism>